<dbReference type="AlphaFoldDB" id="A0A813KDI6"/>
<dbReference type="EMBL" id="CAJNNW010028731">
    <property type="protein sequence ID" value="CAE8697392.1"/>
    <property type="molecule type" value="Genomic_DNA"/>
</dbReference>
<gene>
    <name evidence="1" type="ORF">PGLA2088_LOCUS30287</name>
</gene>
<sequence>MWLFLVCFVNRIINKMGLHKQSFYYQNNDCIQKQKQTRNKHVFVSLAVVMDMHFAPPHRTASTFITAGVLPFGLCANTSKCQFFYFFSFRLLFILHGTSGWQRWQSVRTHDNCARTTIERGHRALQQQTVRDPKFNNNNKNYLYLATNE</sequence>
<name>A0A813KDI6_POLGL</name>
<reference evidence="1" key="1">
    <citation type="submission" date="2021-02" db="EMBL/GenBank/DDBJ databases">
        <authorList>
            <person name="Dougan E. K."/>
            <person name="Rhodes N."/>
            <person name="Thang M."/>
            <person name="Chan C."/>
        </authorList>
    </citation>
    <scope>NUCLEOTIDE SEQUENCE</scope>
</reference>
<accession>A0A813KDI6</accession>
<dbReference type="Proteomes" id="UP000626109">
    <property type="component" value="Unassembled WGS sequence"/>
</dbReference>
<evidence type="ECO:0000313" key="1">
    <source>
        <dbReference type="EMBL" id="CAE8697392.1"/>
    </source>
</evidence>
<proteinExistence type="predicted"/>
<organism evidence="1 2">
    <name type="scientific">Polarella glacialis</name>
    <name type="common">Dinoflagellate</name>
    <dbReference type="NCBI Taxonomy" id="89957"/>
    <lineage>
        <taxon>Eukaryota</taxon>
        <taxon>Sar</taxon>
        <taxon>Alveolata</taxon>
        <taxon>Dinophyceae</taxon>
        <taxon>Suessiales</taxon>
        <taxon>Suessiaceae</taxon>
        <taxon>Polarella</taxon>
    </lineage>
</organism>
<comment type="caution">
    <text evidence="1">The sequence shown here is derived from an EMBL/GenBank/DDBJ whole genome shotgun (WGS) entry which is preliminary data.</text>
</comment>
<evidence type="ECO:0000313" key="2">
    <source>
        <dbReference type="Proteomes" id="UP000626109"/>
    </source>
</evidence>
<feature type="non-terminal residue" evidence="1">
    <location>
        <position position="149"/>
    </location>
</feature>
<protein>
    <submittedName>
        <fullName evidence="1">Uncharacterized protein</fullName>
    </submittedName>
</protein>